<evidence type="ECO:0000313" key="3">
    <source>
        <dbReference type="EMBL" id="QPB42197.1"/>
    </source>
</evidence>
<keyword evidence="4" id="KW-1185">Reference proteome</keyword>
<name>A0ABX6UVT8_9PAST</name>
<evidence type="ECO:0000256" key="1">
    <source>
        <dbReference type="ARBA" id="ARBA00023125"/>
    </source>
</evidence>
<reference evidence="3 4" key="1">
    <citation type="submission" date="2020-10" db="EMBL/GenBank/DDBJ databases">
        <title>Genome Sequencing of Rodentibacter spp. strain DSM111151.</title>
        <authorList>
            <person name="Benga L."/>
            <person name="Lautwein T."/>
        </authorList>
    </citation>
    <scope>NUCLEOTIDE SEQUENCE [LARGE SCALE GENOMIC DNA]</scope>
    <source>
        <strain evidence="3 4">DSM 111151</strain>
    </source>
</reference>
<proteinExistence type="predicted"/>
<dbReference type="PANTHER" id="PTHR46558">
    <property type="entry name" value="TRACRIPTIONAL REGULATORY PROTEIN-RELATED-RELATED"/>
    <property type="match status" value="1"/>
</dbReference>
<gene>
    <name evidence="3" type="ORF">IHV77_09815</name>
</gene>
<dbReference type="Gene3D" id="1.10.260.40">
    <property type="entry name" value="lambda repressor-like DNA-binding domains"/>
    <property type="match status" value="1"/>
</dbReference>
<dbReference type="InterPro" id="IPR010982">
    <property type="entry name" value="Lambda_DNA-bd_dom_sf"/>
</dbReference>
<dbReference type="InterPro" id="IPR001387">
    <property type="entry name" value="Cro/C1-type_HTH"/>
</dbReference>
<sequence length="68" mass="7763">MNRISEFRKKINLTQQELAKEINITQGAIAHYETGRREPPINIAQRIISVMKNHGIDCTLDELFPAEG</sequence>
<dbReference type="PROSITE" id="PS50943">
    <property type="entry name" value="HTH_CROC1"/>
    <property type="match status" value="1"/>
</dbReference>
<protein>
    <submittedName>
        <fullName evidence="3">Helix-turn-helix transcriptional regulator</fullName>
    </submittedName>
</protein>
<evidence type="ECO:0000313" key="4">
    <source>
        <dbReference type="Proteomes" id="UP000663069"/>
    </source>
</evidence>
<dbReference type="SMART" id="SM00530">
    <property type="entry name" value="HTH_XRE"/>
    <property type="match status" value="1"/>
</dbReference>
<dbReference type="PANTHER" id="PTHR46558:SF11">
    <property type="entry name" value="HTH-TYPE TRANSCRIPTIONAL REGULATOR XRE"/>
    <property type="match status" value="1"/>
</dbReference>
<accession>A0ABX6UVT8</accession>
<feature type="domain" description="HTH cro/C1-type" evidence="2">
    <location>
        <begin position="4"/>
        <end position="63"/>
    </location>
</feature>
<organism evidence="3 4">
    <name type="scientific">Rodentibacter haemolyticus</name>
    <dbReference type="NCBI Taxonomy" id="2778911"/>
    <lineage>
        <taxon>Bacteria</taxon>
        <taxon>Pseudomonadati</taxon>
        <taxon>Pseudomonadota</taxon>
        <taxon>Gammaproteobacteria</taxon>
        <taxon>Pasteurellales</taxon>
        <taxon>Pasteurellaceae</taxon>
        <taxon>Rodentibacter</taxon>
    </lineage>
</organism>
<dbReference type="RefSeq" id="WP_194811779.1">
    <property type="nucleotide sequence ID" value="NZ_CP063056.1"/>
</dbReference>
<dbReference type="Pfam" id="PF01381">
    <property type="entry name" value="HTH_3"/>
    <property type="match status" value="1"/>
</dbReference>
<dbReference type="Proteomes" id="UP000663069">
    <property type="component" value="Chromosome"/>
</dbReference>
<dbReference type="CDD" id="cd00093">
    <property type="entry name" value="HTH_XRE"/>
    <property type="match status" value="1"/>
</dbReference>
<evidence type="ECO:0000259" key="2">
    <source>
        <dbReference type="PROSITE" id="PS50943"/>
    </source>
</evidence>
<keyword evidence="1" id="KW-0238">DNA-binding</keyword>
<dbReference type="SUPFAM" id="SSF47413">
    <property type="entry name" value="lambda repressor-like DNA-binding domains"/>
    <property type="match status" value="1"/>
</dbReference>
<dbReference type="EMBL" id="CP063056">
    <property type="protein sequence ID" value="QPB42197.1"/>
    <property type="molecule type" value="Genomic_DNA"/>
</dbReference>